<dbReference type="STRING" id="296218.AWN68_13955"/>
<reference evidence="1 2" key="1">
    <citation type="submission" date="2016-01" db="EMBL/GenBank/DDBJ databases">
        <title>Genome sequencing of Roseivirga echinicomitans KMM 6058.</title>
        <authorList>
            <person name="Selvaratnam C."/>
            <person name="Thevarajoo S."/>
            <person name="Goh K.M."/>
            <person name="Ee R."/>
            <person name="Chan K.-G."/>
            <person name="Chong C.S."/>
        </authorList>
    </citation>
    <scope>NUCLEOTIDE SEQUENCE [LARGE SCALE GENOMIC DNA]</scope>
    <source>
        <strain evidence="1 2">KMM 6058</strain>
    </source>
</reference>
<gene>
    <name evidence="1" type="ORF">AWN68_13955</name>
</gene>
<dbReference type="OrthoDB" id="821905at2"/>
<organism evidence="1 2">
    <name type="scientific">Roseivirga echinicomitans</name>
    <dbReference type="NCBI Taxonomy" id="296218"/>
    <lineage>
        <taxon>Bacteria</taxon>
        <taxon>Pseudomonadati</taxon>
        <taxon>Bacteroidota</taxon>
        <taxon>Cytophagia</taxon>
        <taxon>Cytophagales</taxon>
        <taxon>Roseivirgaceae</taxon>
        <taxon>Roseivirga</taxon>
    </lineage>
</organism>
<proteinExistence type="predicted"/>
<dbReference type="Pfam" id="PF17170">
    <property type="entry name" value="DUF5128"/>
    <property type="match status" value="1"/>
</dbReference>
<dbReference type="RefSeq" id="WP_068412187.1">
    <property type="nucleotide sequence ID" value="NZ_LRDB01000002.1"/>
</dbReference>
<name>A0A150XVU3_9BACT</name>
<evidence type="ECO:0000313" key="2">
    <source>
        <dbReference type="Proteomes" id="UP000075615"/>
    </source>
</evidence>
<dbReference type="PROSITE" id="PS51257">
    <property type="entry name" value="PROKAR_LIPOPROTEIN"/>
    <property type="match status" value="1"/>
</dbReference>
<accession>A0A150XVU3</accession>
<keyword evidence="2" id="KW-1185">Reference proteome</keyword>
<protein>
    <recommendedName>
        <fullName evidence="3">6-bladed beta-propeller</fullName>
    </recommendedName>
</protein>
<evidence type="ECO:0008006" key="3">
    <source>
        <dbReference type="Google" id="ProtNLM"/>
    </source>
</evidence>
<sequence>MRYILVGFLFVLISACSTKRTVKSDDALQVISIEEVTKDIDDNLITDRSEIKLELTDSSTLGPIDKVIIHKGKIYVLDIRVTKSLYIFNLEGKILRRIHSIGEAEGQFYLPFDFNINQFSDEINILDVRQRRMLNYSLDGDFKNQHKINGQISDFASLNKDRFVFHMDGRQNDPTERKEFLQVANKSNDSTFLSGVSEYGSTDYVKIFNSLTFSNKRLLYMQSMHDSIYVVTENEIKPIYSIDFNGHGIPSDIKRKDPMDLRQALITGDYYIVSGNLFESNKLLTFSWERTSKIDPETIESVWTIFNKNTDKSLSLTMNRFKEKHRFGPAQFARDGYFYSVNTLESRSVSDAGEEENPTIVQYKINF</sequence>
<comment type="caution">
    <text evidence="1">The sequence shown here is derived from an EMBL/GenBank/DDBJ whole genome shotgun (WGS) entry which is preliminary data.</text>
</comment>
<evidence type="ECO:0000313" key="1">
    <source>
        <dbReference type="EMBL" id="KYG82881.1"/>
    </source>
</evidence>
<dbReference type="Proteomes" id="UP000075615">
    <property type="component" value="Unassembled WGS sequence"/>
</dbReference>
<dbReference type="AlphaFoldDB" id="A0A150XVU3"/>
<dbReference type="EMBL" id="LRDB01000002">
    <property type="protein sequence ID" value="KYG82881.1"/>
    <property type="molecule type" value="Genomic_DNA"/>
</dbReference>